<feature type="transmembrane region" description="Helical" evidence="4">
    <location>
        <begin position="123"/>
        <end position="147"/>
    </location>
</feature>
<dbReference type="InterPro" id="IPR003591">
    <property type="entry name" value="Leu-rich_rpt_typical-subtyp"/>
</dbReference>
<feature type="compositionally biased region" description="Acidic residues" evidence="3">
    <location>
        <begin position="451"/>
        <end position="477"/>
    </location>
</feature>
<name>A0A8H7EGL3_9PLEO</name>
<sequence length="775" mass="87472">MALATNLQPLAYAVAYVTFFLGTTSTFLRFYCRYIVSRIWGWDDYFAVVVFIFSLAQQGVLHMFLYWGCGLHMDVLNTIQQFEIVKWLFVEEIIYYSVHWVIKSAFLFFYLRLSPDTTAFRYAVYAGVGLNTIVWACNMLLACIQCLPFDEILHPGTHADAYCMHKLIVLIGPCLLNIALDLYILILPISTIWNCQLPLRRKVAVLSVIAFGSISVIIATFRLIPLLQLGDQSGEPVDTSWILGKMVIIASLEVQFAIVAVNLPLLKKLFTSLADDDSLVEAPQDWKWKARRLSSNCSDDSEDDDFYVSGGNGRGHHWRKSKAMSHDSFRASIASSLASDEASLEAGVAVALPVLWVKTNVQTIATGQFGRRYLVASSDTDSLRAMTEPNSAPHDERDPAATVDANETRDDDKDGHKPRDSSGWDGKLRIDKMTIGDEPRDPHAQVVSDPEVSDDEGPPPEQLAADEDLLDDTPEDEDDIEIVHSKISDMSALRLERFKQMKRLCLRQNRIESIAIPEDVAPTLTEVDLYDNLIAHLKGLDAFTELTSLDLSFNKIKHIKRLNHMTKLKDLYFVQNKISKIENLDGLSNLRQIELGANRVREIEGLETLTGLEELWLGKNKITEIKGLDSLTNLKILSIQSNRLRSITGLEKLVNLEELHISHNLLTEISGLENNVNLNVIDISANPIEHLTGLKGLKHLTEFWASNCKLSDFNEIEKELRDKEELETVYFEGNPLQRSQPALYRNKVRLALPQVVQIDATFSRRVSPLKPAWYL</sequence>
<dbReference type="Pfam" id="PF20684">
    <property type="entry name" value="Fung_rhodopsin"/>
    <property type="match status" value="1"/>
</dbReference>
<keyword evidence="2" id="KW-0677">Repeat</keyword>
<feature type="region of interest" description="Disordered" evidence="3">
    <location>
        <begin position="384"/>
        <end position="477"/>
    </location>
</feature>
<feature type="transmembrane region" description="Helical" evidence="4">
    <location>
        <begin position="167"/>
        <end position="191"/>
    </location>
</feature>
<evidence type="ECO:0000259" key="5">
    <source>
        <dbReference type="Pfam" id="PF20684"/>
    </source>
</evidence>
<proteinExistence type="predicted"/>
<dbReference type="Pfam" id="PF12799">
    <property type="entry name" value="LRR_4"/>
    <property type="match status" value="2"/>
</dbReference>
<keyword evidence="7" id="KW-1185">Reference proteome</keyword>
<dbReference type="InterPro" id="IPR025875">
    <property type="entry name" value="Leu-rich_rpt_4"/>
</dbReference>
<keyword evidence="4" id="KW-1133">Transmembrane helix</keyword>
<comment type="caution">
    <text evidence="6">The sequence shown here is derived from an EMBL/GenBank/DDBJ whole genome shotgun (WGS) entry which is preliminary data.</text>
</comment>
<dbReference type="InterPro" id="IPR049326">
    <property type="entry name" value="Rhodopsin_dom_fungi"/>
</dbReference>
<feature type="transmembrane region" description="Helical" evidence="4">
    <location>
        <begin position="203"/>
        <end position="221"/>
    </location>
</feature>
<dbReference type="InterPro" id="IPR050836">
    <property type="entry name" value="SDS22/Internalin_LRR"/>
</dbReference>
<keyword evidence="1" id="KW-0433">Leucine-rich repeat</keyword>
<feature type="domain" description="Rhodopsin" evidence="5">
    <location>
        <begin position="28"/>
        <end position="271"/>
    </location>
</feature>
<dbReference type="InterPro" id="IPR001611">
    <property type="entry name" value="Leu-rich_rpt"/>
</dbReference>
<dbReference type="SMART" id="SM00369">
    <property type="entry name" value="LRR_TYP"/>
    <property type="match status" value="4"/>
</dbReference>
<dbReference type="SUPFAM" id="SSF52058">
    <property type="entry name" value="L domain-like"/>
    <property type="match status" value="1"/>
</dbReference>
<feature type="compositionally biased region" description="Basic and acidic residues" evidence="3">
    <location>
        <begin position="406"/>
        <end position="443"/>
    </location>
</feature>
<feature type="transmembrane region" description="Helical" evidence="4">
    <location>
        <begin position="12"/>
        <end position="32"/>
    </location>
</feature>
<feature type="transmembrane region" description="Helical" evidence="4">
    <location>
        <begin position="44"/>
        <end position="67"/>
    </location>
</feature>
<dbReference type="PANTHER" id="PTHR46652:SF3">
    <property type="entry name" value="LEUCINE-RICH REPEAT-CONTAINING PROTEIN 9"/>
    <property type="match status" value="1"/>
</dbReference>
<dbReference type="SMART" id="SM00365">
    <property type="entry name" value="LRR_SD22"/>
    <property type="match status" value="10"/>
</dbReference>
<dbReference type="Gene3D" id="3.80.10.10">
    <property type="entry name" value="Ribonuclease Inhibitor"/>
    <property type="match status" value="2"/>
</dbReference>
<evidence type="ECO:0000256" key="2">
    <source>
        <dbReference type="ARBA" id="ARBA00022737"/>
    </source>
</evidence>
<dbReference type="FunFam" id="3.80.10.10:FF:000446">
    <property type="entry name" value="Protein phosphatase 1 regulatory subunit SDS22"/>
    <property type="match status" value="1"/>
</dbReference>
<protein>
    <submittedName>
        <fullName evidence="6">L domain-like protein</fullName>
    </submittedName>
</protein>
<evidence type="ECO:0000256" key="1">
    <source>
        <dbReference type="ARBA" id="ARBA00022614"/>
    </source>
</evidence>
<reference evidence="6" key="2">
    <citation type="submission" date="2020-08" db="EMBL/GenBank/DDBJ databases">
        <title>Draft Genome Sequence of Cumin Blight Pathogen Alternaria burnsii.</title>
        <authorList>
            <person name="Feng Z."/>
        </authorList>
    </citation>
    <scope>NUCLEOTIDE SEQUENCE</scope>
    <source>
        <strain evidence="6">CBS107.38</strain>
    </source>
</reference>
<dbReference type="PROSITE" id="PS51450">
    <property type="entry name" value="LRR"/>
    <property type="match status" value="7"/>
</dbReference>
<dbReference type="AlphaFoldDB" id="A0A8H7EGL3"/>
<organism evidence="6 7">
    <name type="scientific">Alternaria burnsii</name>
    <dbReference type="NCBI Taxonomy" id="1187904"/>
    <lineage>
        <taxon>Eukaryota</taxon>
        <taxon>Fungi</taxon>
        <taxon>Dikarya</taxon>
        <taxon>Ascomycota</taxon>
        <taxon>Pezizomycotina</taxon>
        <taxon>Dothideomycetes</taxon>
        <taxon>Pleosporomycetidae</taxon>
        <taxon>Pleosporales</taxon>
        <taxon>Pleosporineae</taxon>
        <taxon>Pleosporaceae</taxon>
        <taxon>Alternaria</taxon>
        <taxon>Alternaria sect. Alternaria</taxon>
    </lineage>
</organism>
<keyword evidence="4" id="KW-0472">Membrane</keyword>
<dbReference type="PANTHER" id="PTHR46652">
    <property type="entry name" value="LEUCINE-RICH REPEAT AND IQ DOMAIN-CONTAINING PROTEIN 1-RELATED"/>
    <property type="match status" value="1"/>
</dbReference>
<evidence type="ECO:0000313" key="6">
    <source>
        <dbReference type="EMBL" id="KAF7677860.1"/>
    </source>
</evidence>
<evidence type="ECO:0000256" key="3">
    <source>
        <dbReference type="SAM" id="MobiDB-lite"/>
    </source>
</evidence>
<dbReference type="GeneID" id="62202944"/>
<feature type="transmembrane region" description="Helical" evidence="4">
    <location>
        <begin position="93"/>
        <end position="111"/>
    </location>
</feature>
<dbReference type="Proteomes" id="UP000596902">
    <property type="component" value="Unassembled WGS sequence"/>
</dbReference>
<evidence type="ECO:0000313" key="7">
    <source>
        <dbReference type="Proteomes" id="UP000596902"/>
    </source>
</evidence>
<dbReference type="InterPro" id="IPR032675">
    <property type="entry name" value="LRR_dom_sf"/>
</dbReference>
<accession>A0A8H7EGL3</accession>
<dbReference type="Pfam" id="PF13855">
    <property type="entry name" value="LRR_8"/>
    <property type="match status" value="1"/>
</dbReference>
<dbReference type="RefSeq" id="XP_038788038.1">
    <property type="nucleotide sequence ID" value="XM_038929766.1"/>
</dbReference>
<evidence type="ECO:0000256" key="4">
    <source>
        <dbReference type="SAM" id="Phobius"/>
    </source>
</evidence>
<reference evidence="6" key="1">
    <citation type="submission" date="2020-01" db="EMBL/GenBank/DDBJ databases">
        <authorList>
            <person name="Feng Z.H.Z."/>
        </authorList>
    </citation>
    <scope>NUCLEOTIDE SEQUENCE</scope>
    <source>
        <strain evidence="6">CBS107.38</strain>
    </source>
</reference>
<gene>
    <name evidence="6" type="ORF">GT037_004719</name>
</gene>
<keyword evidence="4" id="KW-0812">Transmembrane</keyword>
<dbReference type="EMBL" id="JAAABM010000005">
    <property type="protein sequence ID" value="KAF7677860.1"/>
    <property type="molecule type" value="Genomic_DNA"/>
</dbReference>